<evidence type="ECO:0000313" key="6">
    <source>
        <dbReference type="EMBL" id="AYC65362.1"/>
    </source>
</evidence>
<keyword evidence="1" id="KW-0240">DNA-directed RNA polymerase</keyword>
<dbReference type="GO" id="GO:0006351">
    <property type="term" value="P:DNA-templated transcription"/>
    <property type="evidence" value="ECO:0007669"/>
    <property type="project" value="InterPro"/>
</dbReference>
<proteinExistence type="predicted"/>
<feature type="compositionally biased region" description="Basic and acidic residues" evidence="4">
    <location>
        <begin position="207"/>
        <end position="221"/>
    </location>
</feature>
<dbReference type="GO" id="GO:0000428">
    <property type="term" value="C:DNA-directed RNA polymerase complex"/>
    <property type="evidence" value="ECO:0007669"/>
    <property type="project" value="UniProtKB-KW"/>
</dbReference>
<name>A0A386B0Y4_9CHLO</name>
<evidence type="ECO:0000259" key="5">
    <source>
        <dbReference type="SMART" id="SM00662"/>
    </source>
</evidence>
<dbReference type="GO" id="GO:0003899">
    <property type="term" value="F:DNA-directed RNA polymerase activity"/>
    <property type="evidence" value="ECO:0007669"/>
    <property type="project" value="InterPro"/>
</dbReference>
<dbReference type="SMART" id="SM00662">
    <property type="entry name" value="RPOLD"/>
    <property type="match status" value="1"/>
</dbReference>
<organism evidence="6">
    <name type="scientific">Pseudocodium devriesii</name>
    <dbReference type="NCBI Taxonomy" id="453070"/>
    <lineage>
        <taxon>Eukaryota</taxon>
        <taxon>Viridiplantae</taxon>
        <taxon>Chlorophyta</taxon>
        <taxon>core chlorophytes</taxon>
        <taxon>Ulvophyceae</taxon>
        <taxon>TCBD clade</taxon>
        <taxon>Bryopsidales</taxon>
        <taxon>Halimedineae</taxon>
        <taxon>Halimedaceae</taxon>
        <taxon>Pseudocodieae</taxon>
        <taxon>Pseudocodium</taxon>
    </lineage>
</organism>
<protein>
    <recommendedName>
        <fullName evidence="3">Plastid-encoded RNA polymerase subunit alpha</fullName>
    </recommendedName>
</protein>
<dbReference type="AlphaFoldDB" id="A0A386B0Y4"/>
<dbReference type="SUPFAM" id="SSF56553">
    <property type="entry name" value="Insert subdomain of RNA polymerase alpha subunit"/>
    <property type="match status" value="1"/>
</dbReference>
<feature type="domain" description="DNA-directed RNA polymerase RpoA/D/Rpb3-type" evidence="5">
    <location>
        <begin position="35"/>
        <end position="311"/>
    </location>
</feature>
<feature type="region of interest" description="Disordered" evidence="4">
    <location>
        <begin position="190"/>
        <end position="221"/>
    </location>
</feature>
<keyword evidence="6" id="KW-0934">Plastid</keyword>
<reference evidence="6" key="1">
    <citation type="submission" date="2018-07" db="EMBL/GenBank/DDBJ databases">
        <authorList>
            <person name="Quirk P.G."/>
            <person name="Krulwich T.A."/>
        </authorList>
    </citation>
    <scope>NUCLEOTIDE SEQUENCE</scope>
</reference>
<gene>
    <name evidence="6" type="primary">rpoA</name>
</gene>
<evidence type="ECO:0000256" key="1">
    <source>
        <dbReference type="ARBA" id="ARBA00022478"/>
    </source>
</evidence>
<dbReference type="GO" id="GO:0046983">
    <property type="term" value="F:protein dimerization activity"/>
    <property type="evidence" value="ECO:0007669"/>
    <property type="project" value="InterPro"/>
</dbReference>
<dbReference type="InterPro" id="IPR011262">
    <property type="entry name" value="DNA-dir_RNA_pol_insert"/>
</dbReference>
<accession>A0A386B0Y4</accession>
<keyword evidence="2" id="KW-0804">Transcription</keyword>
<geneLocation type="chloroplast" evidence="6"/>
<evidence type="ECO:0000256" key="3">
    <source>
        <dbReference type="ARBA" id="ARBA00031776"/>
    </source>
</evidence>
<reference evidence="6" key="2">
    <citation type="journal article" date="2019" name="Mol. Phylogenet. Evol.">
        <title>Reassessment of the classification of bryopsidales (chlorophyta) based on chloroplast phylogenomic analyses.</title>
        <authorList>
            <person name="Cremen M.C."/>
            <person name="Leliaert F."/>
            <person name="West J."/>
            <person name="Lam D.W."/>
            <person name="Shimada S."/>
            <person name="Lopez-Bautista J.M."/>
            <person name="Verbruggen H."/>
        </authorList>
    </citation>
    <scope>NUCLEOTIDE SEQUENCE</scope>
</reference>
<dbReference type="EMBL" id="MH591109">
    <property type="protein sequence ID" value="AYC65362.1"/>
    <property type="molecule type" value="Genomic_DNA"/>
</dbReference>
<dbReference type="InterPro" id="IPR036603">
    <property type="entry name" value="RBP11-like"/>
</dbReference>
<dbReference type="Gene3D" id="2.170.120.12">
    <property type="entry name" value="DNA-directed RNA polymerase, insert domain"/>
    <property type="match status" value="1"/>
</dbReference>
<sequence length="419" mass="49244">MYVDFQRNFYCISSRIETTGQYYGCYKIGPFSKHQSLTLANSLRRTLLAENPRCLFDAVQIQGVEHEFSNFVGLRESVLDLLLNLEKLTFQTIQPITKPQTAFVHFCGPGILRAEHIHLPSMLKCVHPSQYIATLEVDGQLTFKLFFSPNWNQLNPLLKKPFATNFLKRNLWSLNDFNCLNLSSGNAKNQKLHSTGSAKGPTFRSNTDSKDRRNIEKKRSAQDPMFRSQLFNKKNTFNEEQNSKSKNSIQENFLFIKTTSNAIERVNYTLQKEDLQRDHYQEYILLEVWTDGSVHPQKAISRALHQLLLEIYPYSFQYMFNELRSNDSEFLMSNRRREVVRKRQQITGLAKKDFREKFFNLDIGNFYFQTETLQFLREQNVFRIHDFKKINIQSAPSHIKVTLENFQIFIRRVLSLKAK</sequence>
<dbReference type="InterPro" id="IPR036643">
    <property type="entry name" value="RNApol_insert_sf"/>
</dbReference>
<dbReference type="Pfam" id="PF01193">
    <property type="entry name" value="RNA_pol_L"/>
    <property type="match status" value="1"/>
</dbReference>
<dbReference type="Pfam" id="PF01000">
    <property type="entry name" value="RNA_pol_A_bac"/>
    <property type="match status" value="1"/>
</dbReference>
<keyword evidence="6" id="KW-0150">Chloroplast</keyword>
<dbReference type="Gene3D" id="3.30.1360.10">
    <property type="entry name" value="RNA polymerase, RBP11-like subunit"/>
    <property type="match status" value="1"/>
</dbReference>
<evidence type="ECO:0000256" key="4">
    <source>
        <dbReference type="SAM" id="MobiDB-lite"/>
    </source>
</evidence>
<dbReference type="SUPFAM" id="SSF55257">
    <property type="entry name" value="RBP11-like subunits of RNA polymerase"/>
    <property type="match status" value="1"/>
</dbReference>
<dbReference type="RefSeq" id="YP_009519335.1">
    <property type="nucleotide sequence ID" value="NC_039525.1"/>
</dbReference>
<dbReference type="InterPro" id="IPR011263">
    <property type="entry name" value="DNA-dir_RNA_pol_RpoA/D/Rpb3"/>
</dbReference>
<dbReference type="GeneID" id="38279217"/>
<evidence type="ECO:0000256" key="2">
    <source>
        <dbReference type="ARBA" id="ARBA00023163"/>
    </source>
</evidence>